<keyword evidence="7" id="KW-1185">Reference proteome</keyword>
<dbReference type="AlphaFoldDB" id="A0A834MC97"/>
<dbReference type="PANTHER" id="PTHR22997">
    <property type="entry name" value="PIH1 DOMAIN-CONTAINING PROTEIN 1"/>
    <property type="match status" value="1"/>
</dbReference>
<evidence type="ECO:0000313" key="6">
    <source>
        <dbReference type="EMBL" id="KAF7272714.1"/>
    </source>
</evidence>
<accession>A0A834MC97</accession>
<comment type="function">
    <text evidence="3">Involved in the assembly of C/D box small nucleolar ribonucleoprotein (snoRNP) particles. Recruits the SWI/SNF complex to the core promoter of rRNA genes and enhances pre-rRNA transcription. Mediates interaction of TELO2 with the R2TP complex which is necessary for the stability of MTOR and SMG1. Positively regulates the assembly and activity of the mTORC1 complex.</text>
</comment>
<name>A0A834MC97_RHYFE</name>
<sequence>MSTLYYVLDQHRRHSNQLKDITDKGNRFCVKTRDQNNTKIFVNICTTDAIPPPKDITESELLSVIDAEDASDFRVPMSIGEIRTEDCKGQEAKACDVAIHPTFFKKVEQKQSFKNFFLAVVFQGLENKYGIVCEDDKRILVNKKCFGTLQMHRIQQREIAEKMGLAKPKSTMEQLTGDKGEPSKKVMIETISSEEYKTKEPEYRIYKKNQGPNCLIGEFKFPDILSGKELTLDVGEDRILLESKSKGYLLDVFVPYCIRNGKCTSSFNQMTKILTVNMPLIGG</sequence>
<comment type="caution">
    <text evidence="6">The sequence shown here is derived from an EMBL/GenBank/DDBJ whole genome shotgun (WGS) entry which is preliminary data.</text>
</comment>
<dbReference type="EMBL" id="JAACXV010013722">
    <property type="protein sequence ID" value="KAF7272714.1"/>
    <property type="molecule type" value="Genomic_DNA"/>
</dbReference>
<gene>
    <name evidence="6" type="ORF">GWI33_014526</name>
</gene>
<feature type="domain" description="PIH1D1/2/3 CS-like" evidence="5">
    <location>
        <begin position="208"/>
        <end position="280"/>
    </location>
</feature>
<protein>
    <recommendedName>
        <fullName evidence="2">PIH1 domain-containing protein 1</fullName>
    </recommendedName>
</protein>
<dbReference type="GO" id="GO:0000492">
    <property type="term" value="P:box C/D snoRNP assembly"/>
    <property type="evidence" value="ECO:0007669"/>
    <property type="project" value="TreeGrafter"/>
</dbReference>
<evidence type="ECO:0000256" key="2">
    <source>
        <dbReference type="ARBA" id="ARBA00040540"/>
    </source>
</evidence>
<organism evidence="6 7">
    <name type="scientific">Rhynchophorus ferrugineus</name>
    <name type="common">Red palm weevil</name>
    <name type="synonym">Curculio ferrugineus</name>
    <dbReference type="NCBI Taxonomy" id="354439"/>
    <lineage>
        <taxon>Eukaryota</taxon>
        <taxon>Metazoa</taxon>
        <taxon>Ecdysozoa</taxon>
        <taxon>Arthropoda</taxon>
        <taxon>Hexapoda</taxon>
        <taxon>Insecta</taxon>
        <taxon>Pterygota</taxon>
        <taxon>Neoptera</taxon>
        <taxon>Endopterygota</taxon>
        <taxon>Coleoptera</taxon>
        <taxon>Polyphaga</taxon>
        <taxon>Cucujiformia</taxon>
        <taxon>Curculionidae</taxon>
        <taxon>Dryophthorinae</taxon>
        <taxon>Rhynchophorus</taxon>
    </lineage>
</organism>
<evidence type="ECO:0000259" key="5">
    <source>
        <dbReference type="Pfam" id="PF18201"/>
    </source>
</evidence>
<dbReference type="InterPro" id="IPR041442">
    <property type="entry name" value="PIH1D1/2/3_CS-like"/>
</dbReference>
<dbReference type="GO" id="GO:0097255">
    <property type="term" value="C:R2TP complex"/>
    <property type="evidence" value="ECO:0007669"/>
    <property type="project" value="TreeGrafter"/>
</dbReference>
<dbReference type="GO" id="GO:0006364">
    <property type="term" value="P:rRNA processing"/>
    <property type="evidence" value="ECO:0007669"/>
    <property type="project" value="TreeGrafter"/>
</dbReference>
<dbReference type="Proteomes" id="UP000625711">
    <property type="component" value="Unassembled WGS sequence"/>
</dbReference>
<feature type="domain" description="PIH1 N-terminal" evidence="4">
    <location>
        <begin position="27"/>
        <end position="158"/>
    </location>
</feature>
<dbReference type="Pfam" id="PF08190">
    <property type="entry name" value="PIH1"/>
    <property type="match status" value="1"/>
</dbReference>
<evidence type="ECO:0000313" key="7">
    <source>
        <dbReference type="Proteomes" id="UP000625711"/>
    </source>
</evidence>
<comment type="similarity">
    <text evidence="1">Belongs to the PIH1 family.</text>
</comment>
<reference evidence="6" key="1">
    <citation type="submission" date="2020-08" db="EMBL/GenBank/DDBJ databases">
        <title>Genome sequencing and assembly of the red palm weevil Rhynchophorus ferrugineus.</title>
        <authorList>
            <person name="Dias G.B."/>
            <person name="Bergman C.M."/>
            <person name="Manee M."/>
        </authorList>
    </citation>
    <scope>NUCLEOTIDE SEQUENCE</scope>
    <source>
        <strain evidence="6">AA-2017</strain>
        <tissue evidence="6">Whole larva</tissue>
    </source>
</reference>
<proteinExistence type="inferred from homology"/>
<dbReference type="GO" id="GO:1990904">
    <property type="term" value="C:ribonucleoprotein complex"/>
    <property type="evidence" value="ECO:0007669"/>
    <property type="project" value="TreeGrafter"/>
</dbReference>
<dbReference type="PANTHER" id="PTHR22997:SF0">
    <property type="entry name" value="PIH1 DOMAIN-CONTAINING PROTEIN 1"/>
    <property type="match status" value="1"/>
</dbReference>
<dbReference type="OrthoDB" id="5135119at2759"/>
<evidence type="ECO:0000256" key="1">
    <source>
        <dbReference type="ARBA" id="ARBA00008511"/>
    </source>
</evidence>
<dbReference type="InterPro" id="IPR012981">
    <property type="entry name" value="PIH1_N"/>
</dbReference>
<dbReference type="GO" id="GO:0005737">
    <property type="term" value="C:cytoplasm"/>
    <property type="evidence" value="ECO:0007669"/>
    <property type="project" value="TreeGrafter"/>
</dbReference>
<evidence type="ECO:0000256" key="3">
    <source>
        <dbReference type="ARBA" id="ARBA00046233"/>
    </source>
</evidence>
<evidence type="ECO:0000259" key="4">
    <source>
        <dbReference type="Pfam" id="PF08190"/>
    </source>
</evidence>
<dbReference type="Pfam" id="PF18201">
    <property type="entry name" value="PIH1_CS"/>
    <property type="match status" value="1"/>
</dbReference>
<dbReference type="InterPro" id="IPR050734">
    <property type="entry name" value="PIH1/Kintoun_subfamily"/>
</dbReference>